<keyword evidence="4" id="KW-1015">Disulfide bond</keyword>
<proteinExistence type="inferred from homology"/>
<dbReference type="EMBL" id="VCGU01000002">
    <property type="protein sequence ID" value="TRY79297.1"/>
    <property type="molecule type" value="Genomic_DNA"/>
</dbReference>
<feature type="active site" evidence="6">
    <location>
        <position position="395"/>
    </location>
</feature>
<dbReference type="PANTHER" id="PTHR12450:SF22">
    <property type="entry name" value="EXTRACELLULAR SERINE_THREONINE PROTEIN CG31145"/>
    <property type="match status" value="1"/>
</dbReference>
<dbReference type="InterPro" id="IPR024869">
    <property type="entry name" value="FAM20"/>
</dbReference>
<evidence type="ECO:0000256" key="4">
    <source>
        <dbReference type="ARBA" id="ARBA00023157"/>
    </source>
</evidence>
<evidence type="ECO:0000256" key="8">
    <source>
        <dbReference type="PIRSR" id="PIRSR624869-3"/>
    </source>
</evidence>
<dbReference type="STRING" id="6832.A0A553PNP4"/>
<accession>A0A553PNP4</accession>
<reference evidence="11 12" key="1">
    <citation type="journal article" date="2018" name="Nat. Ecol. Evol.">
        <title>Genomic signatures of mitonuclear coevolution across populations of Tigriopus californicus.</title>
        <authorList>
            <person name="Barreto F.S."/>
            <person name="Watson E.T."/>
            <person name="Lima T.G."/>
            <person name="Willett C.S."/>
            <person name="Edmands S."/>
            <person name="Li W."/>
            <person name="Burton R.S."/>
        </authorList>
    </citation>
    <scope>NUCLEOTIDE SEQUENCE [LARGE SCALE GENOMIC DNA]</scope>
    <source>
        <strain evidence="11 12">San Diego</strain>
    </source>
</reference>
<feature type="binding site" evidence="8">
    <location>
        <position position="244"/>
    </location>
    <ligand>
        <name>Mn(2+)</name>
        <dbReference type="ChEBI" id="CHEBI:29035"/>
    </ligand>
</feature>
<protein>
    <recommendedName>
        <fullName evidence="10">FAM20 C-terminal domain-containing protein</fullName>
    </recommendedName>
</protein>
<feature type="binding site" evidence="7">
    <location>
        <begin position="326"/>
        <end position="329"/>
    </location>
    <ligand>
        <name>ATP</name>
        <dbReference type="ChEBI" id="CHEBI:30616"/>
    </ligand>
</feature>
<keyword evidence="12" id="KW-1185">Reference proteome</keyword>
<evidence type="ECO:0000313" key="12">
    <source>
        <dbReference type="Proteomes" id="UP000318571"/>
    </source>
</evidence>
<feature type="region of interest" description="Disordered" evidence="9">
    <location>
        <begin position="66"/>
        <end position="106"/>
    </location>
</feature>
<evidence type="ECO:0000256" key="7">
    <source>
        <dbReference type="PIRSR" id="PIRSR624869-2"/>
    </source>
</evidence>
<dbReference type="GO" id="GO:0005524">
    <property type="term" value="F:ATP binding"/>
    <property type="evidence" value="ECO:0007669"/>
    <property type="project" value="UniProtKB-KW"/>
</dbReference>
<evidence type="ECO:0000313" key="11">
    <source>
        <dbReference type="EMBL" id="TRY79297.1"/>
    </source>
</evidence>
<sequence>MKLKERIIMAALGFSVALVLISVVEVANLQRLPIDPQVTKPSQIHGVIKTSSQNDAKDAPFQQRNLQKTSMQSGDASVANDDKSSPTGSLSRLKPGPSSVVPSTKPNPYADDGFSDIFEALSKVITAQAPWKNILNNFKRDQHKKPTSIADMSFSQLLPNSTLWEQFQLGITNKYVYPEDGAVVNKLLSTMNTLKVISLEQKEGGTQFKLILDFEDGGQALFKPMRFPRGQETLPNHFYFTDFERHNAEIAAFHLDRLLGFRRAVPVVGRRFNITSEIYELAEQDLLKTFFISPAGNVCFHGKCSYYCDTSHAICGNPDMLEASLAAFLPPKAIAPRKTWRHPWRRSYHKRRKANWETDDEYCDIVREVKPYDKGRRLLDLMDMSVFDFLMGNMDRHHYETIKLFGNRTYPLHLDHGRGFGKANHDETSILAPLYQCCMIRSSTLSSLYRFHSGSVPLSKLMEEALDQDPLKPILLKPHLLALDRRVGMILQVVRSCLEGAEKISDVIFSHDDLYSSGNEGIEDKMWS</sequence>
<evidence type="ECO:0000256" key="3">
    <source>
        <dbReference type="ARBA" id="ARBA00023034"/>
    </source>
</evidence>
<gene>
    <name evidence="11" type="ORF">TCAL_08845</name>
</gene>
<keyword evidence="7" id="KW-0547">Nucleotide-binding</keyword>
<evidence type="ECO:0000256" key="9">
    <source>
        <dbReference type="SAM" id="MobiDB-lite"/>
    </source>
</evidence>
<dbReference type="InterPro" id="IPR009581">
    <property type="entry name" value="FAM20_C"/>
</dbReference>
<comment type="similarity">
    <text evidence="2">Belongs to the FAM20 family.</text>
</comment>
<dbReference type="Pfam" id="PF06702">
    <property type="entry name" value="Fam20C"/>
    <property type="match status" value="1"/>
</dbReference>
<dbReference type="OMA" id="SDYCTMV"/>
<feature type="binding site" evidence="7">
    <location>
        <position position="415"/>
    </location>
    <ligand>
        <name>ATP</name>
        <dbReference type="ChEBI" id="CHEBI:30616"/>
    </ligand>
</feature>
<dbReference type="GO" id="GO:0046872">
    <property type="term" value="F:metal ion binding"/>
    <property type="evidence" value="ECO:0007669"/>
    <property type="project" value="UniProtKB-KW"/>
</dbReference>
<evidence type="ECO:0000256" key="2">
    <source>
        <dbReference type="ARBA" id="ARBA00006557"/>
    </source>
</evidence>
<evidence type="ECO:0000256" key="1">
    <source>
        <dbReference type="ARBA" id="ARBA00004555"/>
    </source>
</evidence>
<dbReference type="AlphaFoldDB" id="A0A553PNP4"/>
<dbReference type="GO" id="GO:0004674">
    <property type="term" value="F:protein serine/threonine kinase activity"/>
    <property type="evidence" value="ECO:0007669"/>
    <property type="project" value="TreeGrafter"/>
</dbReference>
<evidence type="ECO:0000259" key="10">
    <source>
        <dbReference type="Pfam" id="PF06702"/>
    </source>
</evidence>
<dbReference type="GO" id="GO:0005794">
    <property type="term" value="C:Golgi apparatus"/>
    <property type="evidence" value="ECO:0007669"/>
    <property type="project" value="UniProtKB-SubCell"/>
</dbReference>
<keyword evidence="3" id="KW-0333">Golgi apparatus</keyword>
<comment type="caution">
    <text evidence="11">The sequence shown here is derived from an EMBL/GenBank/DDBJ whole genome shotgun (WGS) entry which is preliminary data.</text>
</comment>
<dbReference type="OrthoDB" id="8583677at2759"/>
<dbReference type="PANTHER" id="PTHR12450">
    <property type="entry name" value="DENTIN MATRIX PROTEIN 4 PROTEIN FAM20"/>
    <property type="match status" value="1"/>
</dbReference>
<feature type="compositionally biased region" description="Polar residues" evidence="9">
    <location>
        <begin position="66"/>
        <end position="75"/>
    </location>
</feature>
<keyword evidence="7" id="KW-0067">ATP-binding</keyword>
<dbReference type="Proteomes" id="UP000318571">
    <property type="component" value="Chromosome 6"/>
</dbReference>
<comment type="cofactor">
    <cofactor evidence="8">
        <name>Mn(2+)</name>
        <dbReference type="ChEBI" id="CHEBI:29035"/>
    </cofactor>
</comment>
<keyword evidence="8" id="KW-0479">Metal-binding</keyword>
<feature type="binding site" evidence="7">
    <location>
        <position position="400"/>
    </location>
    <ligand>
        <name>ATP</name>
        <dbReference type="ChEBI" id="CHEBI:30616"/>
    </ligand>
</feature>
<evidence type="ECO:0000256" key="6">
    <source>
        <dbReference type="PIRSR" id="PIRSR624869-1"/>
    </source>
</evidence>
<keyword evidence="8" id="KW-0464">Manganese</keyword>
<comment type="subcellular location">
    <subcellularLocation>
        <location evidence="1">Golgi apparatus</location>
    </subcellularLocation>
</comment>
<evidence type="ECO:0000256" key="5">
    <source>
        <dbReference type="ARBA" id="ARBA00023180"/>
    </source>
</evidence>
<feature type="binding site" evidence="7">
    <location>
        <position position="244"/>
    </location>
    <ligand>
        <name>ATP</name>
        <dbReference type="ChEBI" id="CHEBI:30616"/>
    </ligand>
</feature>
<feature type="binding site" evidence="7">
    <location>
        <position position="207"/>
    </location>
    <ligand>
        <name>ATP</name>
        <dbReference type="ChEBI" id="CHEBI:30616"/>
    </ligand>
</feature>
<feature type="domain" description="FAM20 C-terminal" evidence="10">
    <location>
        <begin position="290"/>
        <end position="502"/>
    </location>
</feature>
<name>A0A553PNP4_TIGCA</name>
<feature type="binding site" evidence="7">
    <location>
        <position position="223"/>
    </location>
    <ligand>
        <name>ATP</name>
        <dbReference type="ChEBI" id="CHEBI:30616"/>
    </ligand>
</feature>
<feature type="binding site" evidence="8">
    <location>
        <position position="415"/>
    </location>
    <ligand>
        <name>Mn(2+)</name>
        <dbReference type="ChEBI" id="CHEBI:29035"/>
    </ligand>
</feature>
<organism evidence="11 12">
    <name type="scientific">Tigriopus californicus</name>
    <name type="common">Marine copepod</name>
    <dbReference type="NCBI Taxonomy" id="6832"/>
    <lineage>
        <taxon>Eukaryota</taxon>
        <taxon>Metazoa</taxon>
        <taxon>Ecdysozoa</taxon>
        <taxon>Arthropoda</taxon>
        <taxon>Crustacea</taxon>
        <taxon>Multicrustacea</taxon>
        <taxon>Hexanauplia</taxon>
        <taxon>Copepoda</taxon>
        <taxon>Harpacticoida</taxon>
        <taxon>Harpacticidae</taxon>
        <taxon>Tigriopus</taxon>
    </lineage>
</organism>
<keyword evidence="5" id="KW-0325">Glycoprotein</keyword>
<dbReference type="CDD" id="cd10314">
    <property type="entry name" value="FAM20_C"/>
    <property type="match status" value="1"/>
</dbReference>